<evidence type="ECO:0000313" key="1">
    <source>
        <dbReference type="EMBL" id="ORE06868.1"/>
    </source>
</evidence>
<dbReference type="EMBL" id="KV921915">
    <property type="protein sequence ID" value="ORE06868.1"/>
    <property type="molecule type" value="Genomic_DNA"/>
</dbReference>
<dbReference type="VEuPathDB" id="FungiDB:BCV72DRAFT_227715"/>
<gene>
    <name evidence="1" type="ORF">BCV72DRAFT_227715</name>
</gene>
<organism evidence="1">
    <name type="scientific">Rhizopus microsporus var. microsporus</name>
    <dbReference type="NCBI Taxonomy" id="86635"/>
    <lineage>
        <taxon>Eukaryota</taxon>
        <taxon>Fungi</taxon>
        <taxon>Fungi incertae sedis</taxon>
        <taxon>Mucoromycota</taxon>
        <taxon>Mucoromycotina</taxon>
        <taxon>Mucoromycetes</taxon>
        <taxon>Mucorales</taxon>
        <taxon>Mucorineae</taxon>
        <taxon>Rhizopodaceae</taxon>
        <taxon>Rhizopus</taxon>
    </lineage>
</organism>
<protein>
    <submittedName>
        <fullName evidence="1">Uncharacterized protein</fullName>
    </submittedName>
</protein>
<sequence>MSFNLSSPFSTMKTFSLGKSCKKAAKNLSQLFHKKNQQDRVFSRVVKKISPNSVELNKKTENQQNETHPIAEHDQSIEQIKDTLPPTPQITVSIENTSEPKDDLREWLTILVNSPLFDSTENGAAKHSSIFYPSPISISPSPWKQSEEKCSNDSNQPIVNILQPPSHYQKKPQMTTSSHYTLKEQFDNSHQHSTTMYRGDTKNKSLLSAQLQQRDEVKERLDVAAAKRKAIKKNRLKEQMDLAWFETMEMIRSHENSNKVFPTPSNDLFYQKLQMHSQPEPSSSKDAFNQADILIW</sequence>
<dbReference type="Proteomes" id="UP000242414">
    <property type="component" value="Unassembled WGS sequence"/>
</dbReference>
<proteinExistence type="predicted"/>
<dbReference type="OrthoDB" id="2219808at2759"/>
<reference evidence="1" key="1">
    <citation type="journal article" date="2016" name="Proc. Natl. Acad. Sci. U.S.A.">
        <title>Lipid metabolic changes in an early divergent fungus govern the establishment of a mutualistic symbiosis with endobacteria.</title>
        <authorList>
            <person name="Lastovetsky O.A."/>
            <person name="Gaspar M.L."/>
            <person name="Mondo S.J."/>
            <person name="LaButti K.M."/>
            <person name="Sandor L."/>
            <person name="Grigoriev I.V."/>
            <person name="Henry S.A."/>
            <person name="Pawlowska T.E."/>
        </authorList>
    </citation>
    <scope>NUCLEOTIDE SEQUENCE [LARGE SCALE GENOMIC DNA]</scope>
    <source>
        <strain evidence="1">ATCC 52814</strain>
    </source>
</reference>
<accession>A0A1X0R4J9</accession>
<dbReference type="AlphaFoldDB" id="A0A1X0R4J9"/>
<name>A0A1X0R4J9_RHIZD</name>